<feature type="domain" description="Malectin" evidence="1">
    <location>
        <begin position="2"/>
        <end position="71"/>
    </location>
</feature>
<keyword evidence="3" id="KW-1185">Reference proteome</keyword>
<evidence type="ECO:0000313" key="3">
    <source>
        <dbReference type="Proteomes" id="UP001244341"/>
    </source>
</evidence>
<dbReference type="Pfam" id="PF11721">
    <property type="entry name" value="Malectin"/>
    <property type="match status" value="1"/>
</dbReference>
<gene>
    <name evidence="2" type="ORF">OEZ85_009439</name>
</gene>
<protein>
    <recommendedName>
        <fullName evidence="1">Malectin domain-containing protein</fullName>
    </recommendedName>
</protein>
<evidence type="ECO:0000259" key="1">
    <source>
        <dbReference type="Pfam" id="PF11721"/>
    </source>
</evidence>
<organism evidence="2 3">
    <name type="scientific">Tetradesmus obliquus</name>
    <name type="common">Green alga</name>
    <name type="synonym">Acutodesmus obliquus</name>
    <dbReference type="NCBI Taxonomy" id="3088"/>
    <lineage>
        <taxon>Eukaryota</taxon>
        <taxon>Viridiplantae</taxon>
        <taxon>Chlorophyta</taxon>
        <taxon>core chlorophytes</taxon>
        <taxon>Chlorophyceae</taxon>
        <taxon>CS clade</taxon>
        <taxon>Sphaeropleales</taxon>
        <taxon>Scenedesmaceae</taxon>
        <taxon>Tetradesmus</taxon>
    </lineage>
</organism>
<sequence length="520" mass="57724">MRWGRGSINYTFALEPGRTYQVVVYTSETYYTSPGQRKINIYINGRQVAAGIDPFAAAGGRFNSTAHSFIRQAPASGILRVSLNASINNPSVAGIAVYAASPPPPAPKLFAPYRGIKKSPYSRPSGTVKGTEVSTSVLIYAFPDMERQRGQNVSFCEQVILNSRGFHATKINFVPTVYNVWANNSIQQIYYKDANHAMLPVTPQLIARFKAGLTRCFKAALDAGFTTIHILPHLNTIENRLGNRALWRNVVPFSPLAKAPANSTAGSFNYADVLLQPAAEAVNEVADNNTFVEFALTGEQGLSTWTYPREYLQLLHEMKSTTTRGGLDASKHTFGVSFNYDKVCGCVEPEERDPIRYNNTYMERFRRAAPWIRARIDAEAMKELLDAVGFIGLSSYAPLPANLTFSSMETSIETAAFELLPFGIDLKELIFAKNKSISYSEQGLGGTTDNYRVPASLAIMRNAPYAGSPPRYSAQLDPWKVPEYRAYRRELYRVLDDWARVGGGPQYRIDGIFVWSSGSW</sequence>
<proteinExistence type="predicted"/>
<reference evidence="2 3" key="1">
    <citation type="submission" date="2023-05" db="EMBL/GenBank/DDBJ databases">
        <title>A 100% complete, gapless, phased diploid assembly of the Scenedesmus obliquus UTEX 3031 genome.</title>
        <authorList>
            <person name="Biondi T.C."/>
            <person name="Hanschen E.R."/>
            <person name="Kwon T."/>
            <person name="Eng W."/>
            <person name="Kruse C.P.S."/>
            <person name="Koehler S.I."/>
            <person name="Kunde Y."/>
            <person name="Gleasner C.D."/>
            <person name="You Mak K.T."/>
            <person name="Polle J."/>
            <person name="Hovde B.T."/>
            <person name="Starkenburg S.R."/>
        </authorList>
    </citation>
    <scope>NUCLEOTIDE SEQUENCE [LARGE SCALE GENOMIC DNA]</scope>
    <source>
        <strain evidence="2 3">DOE0152z</strain>
    </source>
</reference>
<dbReference type="EMBL" id="CP126216">
    <property type="protein sequence ID" value="WIA17947.1"/>
    <property type="molecule type" value="Genomic_DNA"/>
</dbReference>
<dbReference type="Proteomes" id="UP001244341">
    <property type="component" value="Chromosome 9b"/>
</dbReference>
<dbReference type="InterPro" id="IPR021720">
    <property type="entry name" value="Malectin_dom"/>
</dbReference>
<name>A0ABY8U8Z9_TETOB</name>
<evidence type="ECO:0000313" key="2">
    <source>
        <dbReference type="EMBL" id="WIA17947.1"/>
    </source>
</evidence>
<accession>A0ABY8U8Z9</accession>
<dbReference type="Gene3D" id="2.60.120.430">
    <property type="entry name" value="Galactose-binding lectin"/>
    <property type="match status" value="1"/>
</dbReference>